<organism evidence="1 2">
    <name type="scientific">Nostoc cf. commune SO-36</name>
    <dbReference type="NCBI Taxonomy" id="449208"/>
    <lineage>
        <taxon>Bacteria</taxon>
        <taxon>Bacillati</taxon>
        <taxon>Cyanobacteriota</taxon>
        <taxon>Cyanophyceae</taxon>
        <taxon>Nostocales</taxon>
        <taxon>Nostocaceae</taxon>
        <taxon>Nostoc</taxon>
    </lineage>
</organism>
<reference evidence="1" key="1">
    <citation type="submission" date="2022-04" db="EMBL/GenBank/DDBJ databases">
        <title>Complete genome sequence of a cyanobacterium, Nostoc sp. SO-36, isolated in Antarctica.</title>
        <authorList>
            <person name="Kanesaki Y."/>
            <person name="Effendi D."/>
            <person name="Sakamoto T."/>
            <person name="Ohtani S."/>
            <person name="Awai K."/>
        </authorList>
    </citation>
    <scope>NUCLEOTIDE SEQUENCE</scope>
    <source>
        <strain evidence="1">SO-36</strain>
        <plasmid evidence="1">pANSO36D</plasmid>
    </source>
</reference>
<proteinExistence type="predicted"/>
<protein>
    <submittedName>
        <fullName evidence="1">Uncharacterized protein</fullName>
    </submittedName>
</protein>
<evidence type="ECO:0000313" key="1">
    <source>
        <dbReference type="EMBL" id="BDI21027.1"/>
    </source>
</evidence>
<keyword evidence="2" id="KW-1185">Reference proteome</keyword>
<gene>
    <name evidence="1" type="ORF">ANSO36C_68290</name>
</gene>
<dbReference type="EMBL" id="AP025736">
    <property type="protein sequence ID" value="BDI21027.1"/>
    <property type="molecule type" value="Genomic_DNA"/>
</dbReference>
<dbReference type="Proteomes" id="UP001055453">
    <property type="component" value="Plasmid pANSO36D"/>
</dbReference>
<geneLocation type="plasmid" evidence="1 2">
    <name>pANSO36D</name>
</geneLocation>
<keyword evidence="1" id="KW-0614">Plasmid</keyword>
<sequence length="141" mass="15928">MNSVKVFENMKFRVRNLVALFVIVFTLFFVIPTNYNSLNSVAHAATIEEKLSIIDQATYSSYHSSSLYEKPLNILSPRCGETKEKIGDWAFIGTKILNEHGGNVDNYRMLNSIVIQTEGRSNLSCKDEFQTLTTLLLVGLM</sequence>
<accession>A0ABM7ZCH5</accession>
<name>A0ABM7ZCH5_NOSCO</name>
<evidence type="ECO:0000313" key="2">
    <source>
        <dbReference type="Proteomes" id="UP001055453"/>
    </source>
</evidence>